<dbReference type="Proteomes" id="UP000294599">
    <property type="component" value="Unassembled WGS sequence"/>
</dbReference>
<dbReference type="AlphaFoldDB" id="A0A4R3LLL9"/>
<feature type="transmembrane region" description="Helical" evidence="1">
    <location>
        <begin position="149"/>
        <end position="166"/>
    </location>
</feature>
<evidence type="ECO:0000313" key="3">
    <source>
        <dbReference type="Proteomes" id="UP000294599"/>
    </source>
</evidence>
<keyword evidence="3" id="KW-1185">Reference proteome</keyword>
<evidence type="ECO:0000313" key="2">
    <source>
        <dbReference type="EMBL" id="TCT01192.1"/>
    </source>
</evidence>
<gene>
    <name evidence="2" type="ORF">EDC25_10147</name>
</gene>
<keyword evidence="1" id="KW-0812">Transmembrane</keyword>
<protein>
    <recommendedName>
        <fullName evidence="4">CAAX prenyl protease-like protein</fullName>
    </recommendedName>
</protein>
<evidence type="ECO:0008006" key="4">
    <source>
        <dbReference type="Google" id="ProtNLM"/>
    </source>
</evidence>
<organism evidence="2 3">
    <name type="scientific">Pseudofulvimonas gallinarii</name>
    <dbReference type="NCBI Taxonomy" id="634155"/>
    <lineage>
        <taxon>Bacteria</taxon>
        <taxon>Pseudomonadati</taxon>
        <taxon>Pseudomonadota</taxon>
        <taxon>Gammaproteobacteria</taxon>
        <taxon>Lysobacterales</taxon>
        <taxon>Rhodanobacteraceae</taxon>
        <taxon>Pseudofulvimonas</taxon>
    </lineage>
</organism>
<feature type="transmembrane region" description="Helical" evidence="1">
    <location>
        <begin position="124"/>
        <end position="143"/>
    </location>
</feature>
<keyword evidence="1" id="KW-0472">Membrane</keyword>
<accession>A0A4R3LLL9</accession>
<feature type="transmembrane region" description="Helical" evidence="1">
    <location>
        <begin position="249"/>
        <end position="281"/>
    </location>
</feature>
<proteinExistence type="predicted"/>
<evidence type="ECO:0000256" key="1">
    <source>
        <dbReference type="SAM" id="Phobius"/>
    </source>
</evidence>
<keyword evidence="1" id="KW-1133">Transmembrane helix</keyword>
<feature type="transmembrane region" description="Helical" evidence="1">
    <location>
        <begin position="293"/>
        <end position="313"/>
    </location>
</feature>
<reference evidence="2 3" key="1">
    <citation type="submission" date="2019-03" db="EMBL/GenBank/DDBJ databases">
        <title>Genomic Encyclopedia of Type Strains, Phase IV (KMG-IV): sequencing the most valuable type-strain genomes for metagenomic binning, comparative biology and taxonomic classification.</title>
        <authorList>
            <person name="Goeker M."/>
        </authorList>
    </citation>
    <scope>NUCLEOTIDE SEQUENCE [LARGE SCALE GENOMIC DNA]</scope>
    <source>
        <strain evidence="2 3">DSM 21944</strain>
    </source>
</reference>
<feature type="transmembrane region" description="Helical" evidence="1">
    <location>
        <begin position="95"/>
        <end position="112"/>
    </location>
</feature>
<name>A0A4R3LLL9_9GAMM</name>
<sequence>MPYSQADLPRDPSRERDLVSRWLPAFWLIAVALVVYFVIAHWHATPALHSSPDVLSSYVPERALWLEDTRLAAQGEAPDTLYRRHAAGSLVIPDAVWILTLLLYLIPVAYVLRRSFFKGDAPPAWNLALILAGPLLVVILGGVEDNTRASAALVFILGLTYGAIVGQRDMERLRFSPGDGIAWRNALAFSALVVGVLVAYQLLVHPDYPLRWPTPEKFARYAAWAVFQQWLLNRVLAREALLLTGGRQPIAAALVAALFGLLHAPNFALMCASCIGAFIWIQLYFRRPFVLPLAVSHVILSVALTALTPPWLVRNAEIGARFFMPAL</sequence>
<feature type="transmembrane region" description="Helical" evidence="1">
    <location>
        <begin position="21"/>
        <end position="42"/>
    </location>
</feature>
<dbReference type="EMBL" id="SMAF01000001">
    <property type="protein sequence ID" value="TCT01192.1"/>
    <property type="molecule type" value="Genomic_DNA"/>
</dbReference>
<comment type="caution">
    <text evidence="2">The sequence shown here is derived from an EMBL/GenBank/DDBJ whole genome shotgun (WGS) entry which is preliminary data.</text>
</comment>
<feature type="transmembrane region" description="Helical" evidence="1">
    <location>
        <begin position="186"/>
        <end position="203"/>
    </location>
</feature>
<dbReference type="RefSeq" id="WP_123521884.1">
    <property type="nucleotide sequence ID" value="NZ_JBHLWF010000005.1"/>
</dbReference>